<proteinExistence type="predicted"/>
<evidence type="ECO:0000313" key="1">
    <source>
        <dbReference type="EMBL" id="KAJ1518898.1"/>
    </source>
</evidence>
<dbReference type="EMBL" id="JAPTSV010000841">
    <property type="protein sequence ID" value="KAJ1518898.1"/>
    <property type="molecule type" value="Genomic_DNA"/>
</dbReference>
<dbReference type="AlphaFoldDB" id="A0AAV7X289"/>
<organism evidence="1 2">
    <name type="scientific">Megalurothrips usitatus</name>
    <name type="common">bean blossom thrips</name>
    <dbReference type="NCBI Taxonomy" id="439358"/>
    <lineage>
        <taxon>Eukaryota</taxon>
        <taxon>Metazoa</taxon>
        <taxon>Ecdysozoa</taxon>
        <taxon>Arthropoda</taxon>
        <taxon>Hexapoda</taxon>
        <taxon>Insecta</taxon>
        <taxon>Pterygota</taxon>
        <taxon>Neoptera</taxon>
        <taxon>Paraneoptera</taxon>
        <taxon>Thysanoptera</taxon>
        <taxon>Terebrantia</taxon>
        <taxon>Thripoidea</taxon>
        <taxon>Thripidae</taxon>
        <taxon>Megalurothrips</taxon>
    </lineage>
</organism>
<keyword evidence="2" id="KW-1185">Reference proteome</keyword>
<gene>
    <name evidence="1" type="ORF">ONE63_011494</name>
</gene>
<dbReference type="PANTHER" id="PTHR46409">
    <property type="entry name" value="HTH PSQ-TYPE DOMAIN-CONTAINING PROTEIN"/>
    <property type="match status" value="1"/>
</dbReference>
<dbReference type="PANTHER" id="PTHR46409:SF1">
    <property type="entry name" value="HTH PSQ-TYPE DOMAIN-CONTAINING PROTEIN"/>
    <property type="match status" value="1"/>
</dbReference>
<comment type="caution">
    <text evidence="1">The sequence shown here is derived from an EMBL/GenBank/DDBJ whole genome shotgun (WGS) entry which is preliminary data.</text>
</comment>
<sequence>MMTLPEAAKVAERLNLPSGGAALFATAVLVDAGVVKAEDPSQVVDRKKFARQRGKRRAEASEAELQQLRDSTIRGLYFDGRRDITKVREACGGGKVKIGSIEEEHVVLLAEPGDLYLGHITPDTGDAQCLGNAVLDFLEEGIHVDTEQLRVVGCDGCKVNTGCNGGAIRVMENRLGRALQWNICQLHGNELPLRHLMEQFDGPTSGPNGWSGPIGRQLKTCRELPVKKFQRIALELPDPDLDSGILSTDQRYALDRARAISAGDCTAELAARDPGNETHSRWLTTGNRIMRLYVGTSRPSATLKMMTRIVVQYYIPTWFDIKRRPRCTEGARHLFASVQRSRCFPRKYRGVIEQYVQNNAFYAHPENLLLSMVTDDRAEVRRLAISRILVARRLHEDDEGVRNFSIPPVNFLAQDYTEPPFPCHTQAVERHDMPSSELRPCSMSLAAPLDWKYPRFRAIRRQLNAT</sequence>
<reference evidence="1" key="1">
    <citation type="submission" date="2022-12" db="EMBL/GenBank/DDBJ databases">
        <title>Chromosome-level genome assembly of the bean flower thrips Megalurothrips usitatus.</title>
        <authorList>
            <person name="Ma L."/>
            <person name="Liu Q."/>
            <person name="Li H."/>
            <person name="Cai W."/>
        </authorList>
    </citation>
    <scope>NUCLEOTIDE SEQUENCE</scope>
    <source>
        <strain evidence="1">Cailab_2022a</strain>
    </source>
</reference>
<name>A0AAV7X289_9NEOP</name>
<evidence type="ECO:0000313" key="2">
    <source>
        <dbReference type="Proteomes" id="UP001075354"/>
    </source>
</evidence>
<accession>A0AAV7X289</accession>
<dbReference type="Proteomes" id="UP001075354">
    <property type="component" value="Unassembled WGS sequence"/>
</dbReference>
<protein>
    <submittedName>
        <fullName evidence="1">Uncharacterized protein</fullName>
    </submittedName>
</protein>